<dbReference type="PANTHER" id="PTHR32347:SF23">
    <property type="entry name" value="BLL5650 PROTEIN"/>
    <property type="match status" value="1"/>
</dbReference>
<comment type="caution">
    <text evidence="4">The sequence shown here is derived from an EMBL/GenBank/DDBJ whole genome shotgun (WGS) entry which is preliminary data.</text>
</comment>
<sequence length="284" mass="31724">MEGRATIVNIVPEGTMITPEDVNDGKVLVELDSSKLEEQLAQREIELTTAEASFADANESYLIQVKQNESDVTAAKLKVKFALMDFQKHLGESIARKVIEKMDSDPNSNPDMTSLVNDPNSLGGAASQQLDTLQDAILLARANLEKANDVLKGTKKLFDANYASELELKGAELDVSRYEVQERAAVKDLKLFQLYDLLKETETFLSNYNESKLELVRTQARARAQLAQAKAKLVSAKATYEMQKKRLKKLHDQIEACVIKAPAVGQAVYWSSTQEWSRVKMRRA</sequence>
<feature type="non-terminal residue" evidence="4">
    <location>
        <position position="284"/>
    </location>
</feature>
<dbReference type="AlphaFoldDB" id="X0TS19"/>
<proteinExistence type="predicted"/>
<dbReference type="EMBL" id="BARS01015395">
    <property type="protein sequence ID" value="GAF89976.1"/>
    <property type="molecule type" value="Genomic_DNA"/>
</dbReference>
<dbReference type="InterPro" id="IPR050465">
    <property type="entry name" value="UPF0194_transport"/>
</dbReference>
<evidence type="ECO:0000256" key="1">
    <source>
        <dbReference type="ARBA" id="ARBA00004196"/>
    </source>
</evidence>
<protein>
    <recommendedName>
        <fullName evidence="5">Membrane fusion protein biotin-lipoyl like domain-containing protein</fullName>
    </recommendedName>
</protein>
<keyword evidence="2 3" id="KW-0175">Coiled coil</keyword>
<dbReference type="PANTHER" id="PTHR32347">
    <property type="entry name" value="EFFLUX SYSTEM COMPONENT YKNX-RELATED"/>
    <property type="match status" value="1"/>
</dbReference>
<gene>
    <name evidence="4" type="ORF">S01H1_25479</name>
</gene>
<organism evidence="4">
    <name type="scientific">marine sediment metagenome</name>
    <dbReference type="NCBI Taxonomy" id="412755"/>
    <lineage>
        <taxon>unclassified sequences</taxon>
        <taxon>metagenomes</taxon>
        <taxon>ecological metagenomes</taxon>
    </lineage>
</organism>
<comment type="subcellular location">
    <subcellularLocation>
        <location evidence="1">Cell envelope</location>
    </subcellularLocation>
</comment>
<evidence type="ECO:0000256" key="2">
    <source>
        <dbReference type="ARBA" id="ARBA00023054"/>
    </source>
</evidence>
<dbReference type="GO" id="GO:0030313">
    <property type="term" value="C:cell envelope"/>
    <property type="evidence" value="ECO:0007669"/>
    <property type="project" value="UniProtKB-SubCell"/>
</dbReference>
<feature type="coiled-coil region" evidence="3">
    <location>
        <begin position="219"/>
        <end position="253"/>
    </location>
</feature>
<reference evidence="4" key="1">
    <citation type="journal article" date="2014" name="Front. Microbiol.">
        <title>High frequency of phylogenetically diverse reductive dehalogenase-homologous genes in deep subseafloor sedimentary metagenomes.</title>
        <authorList>
            <person name="Kawai M."/>
            <person name="Futagami T."/>
            <person name="Toyoda A."/>
            <person name="Takaki Y."/>
            <person name="Nishi S."/>
            <person name="Hori S."/>
            <person name="Arai W."/>
            <person name="Tsubouchi T."/>
            <person name="Morono Y."/>
            <person name="Uchiyama I."/>
            <person name="Ito T."/>
            <person name="Fujiyama A."/>
            <person name="Inagaki F."/>
            <person name="Takami H."/>
        </authorList>
    </citation>
    <scope>NUCLEOTIDE SEQUENCE</scope>
    <source>
        <strain evidence="4">Expedition CK06-06</strain>
    </source>
</reference>
<accession>X0TS19</accession>
<name>X0TS19_9ZZZZ</name>
<evidence type="ECO:0000313" key="4">
    <source>
        <dbReference type="EMBL" id="GAF89976.1"/>
    </source>
</evidence>
<evidence type="ECO:0008006" key="5">
    <source>
        <dbReference type="Google" id="ProtNLM"/>
    </source>
</evidence>
<evidence type="ECO:0000256" key="3">
    <source>
        <dbReference type="SAM" id="Coils"/>
    </source>
</evidence>